<dbReference type="NCBIfam" id="TIGR00464">
    <property type="entry name" value="gltX_bact"/>
    <property type="match status" value="1"/>
</dbReference>
<evidence type="ECO:0000313" key="14">
    <source>
        <dbReference type="Proteomes" id="UP000427906"/>
    </source>
</evidence>
<feature type="short sequence motif" description="'KMSKS' region" evidence="10">
    <location>
        <begin position="259"/>
        <end position="263"/>
    </location>
</feature>
<dbReference type="InterPro" id="IPR020058">
    <property type="entry name" value="Glu/Gln-tRNA-synth_Ib_cat-dom"/>
</dbReference>
<evidence type="ECO:0000256" key="1">
    <source>
        <dbReference type="ARBA" id="ARBA00004496"/>
    </source>
</evidence>
<keyword evidence="14" id="KW-1185">Reference proteome</keyword>
<accession>A0A5K7YIW5</accession>
<evidence type="ECO:0000259" key="11">
    <source>
        <dbReference type="Pfam" id="PF00749"/>
    </source>
</evidence>
<dbReference type="Pfam" id="PF19269">
    <property type="entry name" value="Anticodon_2"/>
    <property type="match status" value="1"/>
</dbReference>
<dbReference type="PANTHER" id="PTHR43311:SF2">
    <property type="entry name" value="GLUTAMATE--TRNA LIGASE, MITOCHONDRIAL-RELATED"/>
    <property type="match status" value="1"/>
</dbReference>
<dbReference type="PROSITE" id="PS00178">
    <property type="entry name" value="AA_TRNA_LIGASE_I"/>
    <property type="match status" value="1"/>
</dbReference>
<dbReference type="GO" id="GO:0008270">
    <property type="term" value="F:zinc ion binding"/>
    <property type="evidence" value="ECO:0007669"/>
    <property type="project" value="UniProtKB-UniRule"/>
</dbReference>
<organism evidence="13 14">
    <name type="scientific">Desulfosarcina alkanivorans</name>
    <dbReference type="NCBI Taxonomy" id="571177"/>
    <lineage>
        <taxon>Bacteria</taxon>
        <taxon>Pseudomonadati</taxon>
        <taxon>Thermodesulfobacteriota</taxon>
        <taxon>Desulfobacteria</taxon>
        <taxon>Desulfobacterales</taxon>
        <taxon>Desulfosarcinaceae</taxon>
        <taxon>Desulfosarcina</taxon>
    </lineage>
</organism>
<comment type="function">
    <text evidence="10">Catalyzes the attachment of glutamate to tRNA(Glu) in a two-step reaction: glutamate is first activated by ATP to form Glu-AMP and then transferred to the acceptor end of tRNA(Glu).</text>
</comment>
<dbReference type="AlphaFoldDB" id="A0A5K7YIW5"/>
<comment type="subcellular location">
    <subcellularLocation>
        <location evidence="1 10">Cytoplasm</location>
    </subcellularLocation>
</comment>
<dbReference type="FunFam" id="3.40.50.620:FF:000007">
    <property type="entry name" value="Glutamate--tRNA ligase"/>
    <property type="match status" value="1"/>
</dbReference>
<dbReference type="InterPro" id="IPR001412">
    <property type="entry name" value="aa-tRNA-synth_I_CS"/>
</dbReference>
<keyword evidence="9 10" id="KW-0030">Aminoacyl-tRNA synthetase</keyword>
<dbReference type="Gene3D" id="1.10.10.350">
    <property type="match status" value="1"/>
</dbReference>
<dbReference type="GO" id="GO:0005524">
    <property type="term" value="F:ATP binding"/>
    <property type="evidence" value="ECO:0007669"/>
    <property type="project" value="UniProtKB-UniRule"/>
</dbReference>
<dbReference type="CDD" id="cd00808">
    <property type="entry name" value="GluRS_core"/>
    <property type="match status" value="1"/>
</dbReference>
<dbReference type="HAMAP" id="MF_00022">
    <property type="entry name" value="Glu_tRNA_synth_type1"/>
    <property type="match status" value="1"/>
</dbReference>
<dbReference type="InterPro" id="IPR000924">
    <property type="entry name" value="Glu/Gln-tRNA-synth"/>
</dbReference>
<feature type="domain" description="Glutamyl/glutaminyl-tRNA synthetase class Ib catalytic" evidence="11">
    <location>
        <begin position="27"/>
        <end position="326"/>
    </location>
</feature>
<evidence type="ECO:0000256" key="7">
    <source>
        <dbReference type="ARBA" id="ARBA00022840"/>
    </source>
</evidence>
<dbReference type="InterPro" id="IPR014729">
    <property type="entry name" value="Rossmann-like_a/b/a_fold"/>
</dbReference>
<dbReference type="GO" id="GO:0000049">
    <property type="term" value="F:tRNA binding"/>
    <property type="evidence" value="ECO:0007669"/>
    <property type="project" value="InterPro"/>
</dbReference>
<evidence type="ECO:0000259" key="12">
    <source>
        <dbReference type="Pfam" id="PF19269"/>
    </source>
</evidence>
<dbReference type="InterPro" id="IPR020751">
    <property type="entry name" value="aa-tRNA-synth_I_codon-bd_sub2"/>
</dbReference>
<reference evidence="13 14" key="1">
    <citation type="submission" date="2019-11" db="EMBL/GenBank/DDBJ databases">
        <title>Comparative genomics of hydrocarbon-degrading Desulfosarcina strains.</title>
        <authorList>
            <person name="Watanabe M."/>
            <person name="Kojima H."/>
            <person name="Fukui M."/>
        </authorList>
    </citation>
    <scope>NUCLEOTIDE SEQUENCE [LARGE SCALE GENOMIC DNA]</scope>
    <source>
        <strain evidence="13 14">PL12</strain>
    </source>
</reference>
<comment type="catalytic activity">
    <reaction evidence="10">
        <text>tRNA(Glu) + L-glutamate + ATP = L-glutamyl-tRNA(Glu) + AMP + diphosphate</text>
        <dbReference type="Rhea" id="RHEA:23540"/>
        <dbReference type="Rhea" id="RHEA-COMP:9663"/>
        <dbReference type="Rhea" id="RHEA-COMP:9680"/>
        <dbReference type="ChEBI" id="CHEBI:29985"/>
        <dbReference type="ChEBI" id="CHEBI:30616"/>
        <dbReference type="ChEBI" id="CHEBI:33019"/>
        <dbReference type="ChEBI" id="CHEBI:78442"/>
        <dbReference type="ChEBI" id="CHEBI:78520"/>
        <dbReference type="ChEBI" id="CHEBI:456215"/>
        <dbReference type="EC" id="6.1.1.17"/>
    </reaction>
</comment>
<sequence length="492" mass="55043">MQSGRPQLLLHDKHKYVNHKVGEMETVITRFPPSPTGYLHVGGARTALFNWLYARKHNGKFVLRIEDTDTVRSTQASVDAIFEAMDWLELDWDEGPYYQTQRFDVYREYLQRLLDSGDAYYCTCTPEEVEAMRRKAKAEGGKPKYDGRCRERGLPRSDNAVIRFKSPLSGTTVVEDVIKGDIVFQNSEQDDFVICRSDGTPTYNFVVVVDDITMGINTVIRGDDHVMNTPKQILLYRALKSPLPVFGHVPMVLGKDKTRLSKRHGAMSVTAYRDMGYLPDAFINYLARLGWSHGDQEFFTRQELVDKFNLEHIGRSASVFDPDKLTALNADHIRAASVGQLAPRVLPFLAEKGYDAADDDYLAGVIGSLHARSKTLAEMADGARFYYLADVRPYDPKAAKKFLKPAAAGVLSLLARELDALADLAEKTQEGAFKRVMDETGLGFGKIAQPVRVALTGTTVSPGIFEVIEVLGKERVLDRLKRAVAYIETMGA</sequence>
<evidence type="ECO:0000313" key="13">
    <source>
        <dbReference type="EMBL" id="BBO69106.1"/>
    </source>
</evidence>
<dbReference type="InterPro" id="IPR045462">
    <property type="entry name" value="aa-tRNA-synth_I_cd-bd"/>
</dbReference>
<keyword evidence="10" id="KW-0862">Zinc</keyword>
<dbReference type="InterPro" id="IPR020752">
    <property type="entry name" value="Glu-tRNA-synth_I_codon-bd_sub1"/>
</dbReference>
<keyword evidence="10" id="KW-0479">Metal-binding</keyword>
<dbReference type="InterPro" id="IPR008925">
    <property type="entry name" value="aa_tRNA-synth_I_cd-bd_sf"/>
</dbReference>
<keyword evidence="7 10" id="KW-0067">ATP-binding</keyword>
<dbReference type="GO" id="GO:0005829">
    <property type="term" value="C:cytosol"/>
    <property type="evidence" value="ECO:0007669"/>
    <property type="project" value="TreeGrafter"/>
</dbReference>
<dbReference type="KEGG" id="dalk:DSCA_30360"/>
<feature type="short sequence motif" description="'HIGH' region" evidence="10">
    <location>
        <begin position="33"/>
        <end position="43"/>
    </location>
</feature>
<feature type="binding site" evidence="10">
    <location>
        <position position="149"/>
    </location>
    <ligand>
        <name>Zn(2+)</name>
        <dbReference type="ChEBI" id="CHEBI:29105"/>
    </ligand>
</feature>
<feature type="binding site" evidence="10">
    <location>
        <position position="151"/>
    </location>
    <ligand>
        <name>Zn(2+)</name>
        <dbReference type="ChEBI" id="CHEBI:29105"/>
    </ligand>
</feature>
<comment type="subunit">
    <text evidence="3 10">Monomer.</text>
</comment>
<comment type="similarity">
    <text evidence="2 10">Belongs to the class-I aminoacyl-tRNA synthetase family. Glutamate--tRNA ligase type 1 subfamily.</text>
</comment>
<dbReference type="EC" id="6.1.1.17" evidence="10"/>
<dbReference type="Proteomes" id="UP000427906">
    <property type="component" value="Chromosome"/>
</dbReference>
<comment type="cofactor">
    <cofactor evidence="10">
        <name>Zn(2+)</name>
        <dbReference type="ChEBI" id="CHEBI:29105"/>
    </cofactor>
    <text evidence="10">Binds 1 zinc ion per subunit.</text>
</comment>
<gene>
    <name evidence="10 13" type="primary">gltX</name>
    <name evidence="13" type="ORF">DSCA_30360</name>
</gene>
<dbReference type="InterPro" id="IPR004527">
    <property type="entry name" value="Glu-tRNA-ligase_bac/mito"/>
</dbReference>
<keyword evidence="6 10" id="KW-0547">Nucleotide-binding</keyword>
<dbReference type="Gene3D" id="3.40.50.620">
    <property type="entry name" value="HUPs"/>
    <property type="match status" value="1"/>
</dbReference>
<dbReference type="EMBL" id="AP021874">
    <property type="protein sequence ID" value="BBO69106.1"/>
    <property type="molecule type" value="Genomic_DNA"/>
</dbReference>
<name>A0A5K7YIW5_9BACT</name>
<dbReference type="PRINTS" id="PR00987">
    <property type="entry name" value="TRNASYNTHGLU"/>
</dbReference>
<keyword evidence="4 10" id="KW-0963">Cytoplasm</keyword>
<feature type="domain" description="Aminoacyl-tRNA synthetase class I anticodon-binding" evidence="12">
    <location>
        <begin position="340"/>
        <end position="483"/>
    </location>
</feature>
<keyword evidence="5 10" id="KW-0436">Ligase</keyword>
<feature type="binding site" evidence="10">
    <location>
        <position position="122"/>
    </location>
    <ligand>
        <name>Zn(2+)</name>
        <dbReference type="ChEBI" id="CHEBI:29105"/>
    </ligand>
</feature>
<dbReference type="InterPro" id="IPR049940">
    <property type="entry name" value="GluQ/Sye"/>
</dbReference>
<evidence type="ECO:0000256" key="9">
    <source>
        <dbReference type="ARBA" id="ARBA00023146"/>
    </source>
</evidence>
<dbReference type="SUPFAM" id="SSF52374">
    <property type="entry name" value="Nucleotidylyl transferase"/>
    <property type="match status" value="1"/>
</dbReference>
<evidence type="ECO:0000256" key="4">
    <source>
        <dbReference type="ARBA" id="ARBA00022490"/>
    </source>
</evidence>
<feature type="binding site" evidence="10">
    <location>
        <position position="124"/>
    </location>
    <ligand>
        <name>Zn(2+)</name>
        <dbReference type="ChEBI" id="CHEBI:29105"/>
    </ligand>
</feature>
<evidence type="ECO:0000256" key="3">
    <source>
        <dbReference type="ARBA" id="ARBA00011245"/>
    </source>
</evidence>
<evidence type="ECO:0000256" key="10">
    <source>
        <dbReference type="HAMAP-Rule" id="MF_00022"/>
    </source>
</evidence>
<dbReference type="Pfam" id="PF00749">
    <property type="entry name" value="tRNA-synt_1c"/>
    <property type="match status" value="1"/>
</dbReference>
<dbReference type="GO" id="GO:0004818">
    <property type="term" value="F:glutamate-tRNA ligase activity"/>
    <property type="evidence" value="ECO:0007669"/>
    <property type="project" value="UniProtKB-UniRule"/>
</dbReference>
<dbReference type="PANTHER" id="PTHR43311">
    <property type="entry name" value="GLUTAMATE--TRNA LIGASE"/>
    <property type="match status" value="1"/>
</dbReference>
<evidence type="ECO:0000256" key="6">
    <source>
        <dbReference type="ARBA" id="ARBA00022741"/>
    </source>
</evidence>
<feature type="binding site" evidence="10">
    <location>
        <position position="262"/>
    </location>
    <ligand>
        <name>ATP</name>
        <dbReference type="ChEBI" id="CHEBI:30616"/>
    </ligand>
</feature>
<dbReference type="GO" id="GO:0006424">
    <property type="term" value="P:glutamyl-tRNA aminoacylation"/>
    <property type="evidence" value="ECO:0007669"/>
    <property type="project" value="UniProtKB-UniRule"/>
</dbReference>
<dbReference type="Gene3D" id="1.10.8.70">
    <property type="entry name" value="Glutamate-tRNA synthetase, class I, anticodon-binding domain 1"/>
    <property type="match status" value="1"/>
</dbReference>
<protein>
    <recommendedName>
        <fullName evidence="10">Glutamate--tRNA ligase</fullName>
        <ecNumber evidence="10">6.1.1.17</ecNumber>
    </recommendedName>
    <alternativeName>
        <fullName evidence="10">Glutamyl-tRNA synthetase</fullName>
        <shortName evidence="10">GluRS</shortName>
    </alternativeName>
</protein>
<dbReference type="InterPro" id="IPR033910">
    <property type="entry name" value="GluRS_core"/>
</dbReference>
<evidence type="ECO:0000256" key="5">
    <source>
        <dbReference type="ARBA" id="ARBA00022598"/>
    </source>
</evidence>
<evidence type="ECO:0000256" key="2">
    <source>
        <dbReference type="ARBA" id="ARBA00007894"/>
    </source>
</evidence>
<proteinExistence type="inferred from homology"/>
<keyword evidence="8 10" id="KW-0648">Protein biosynthesis</keyword>
<evidence type="ECO:0000256" key="8">
    <source>
        <dbReference type="ARBA" id="ARBA00022917"/>
    </source>
</evidence>
<dbReference type="SUPFAM" id="SSF48163">
    <property type="entry name" value="An anticodon-binding domain of class I aminoacyl-tRNA synthetases"/>
    <property type="match status" value="1"/>
</dbReference>